<evidence type="ECO:0000313" key="3">
    <source>
        <dbReference type="Proteomes" id="UP000319746"/>
    </source>
</evidence>
<evidence type="ECO:0000259" key="1">
    <source>
        <dbReference type="Pfam" id="PF13556"/>
    </source>
</evidence>
<dbReference type="Gene3D" id="1.10.10.2840">
    <property type="entry name" value="PucR C-terminal helix-turn-helix domain"/>
    <property type="match status" value="1"/>
</dbReference>
<dbReference type="AlphaFoldDB" id="A0A543ANX1"/>
<organism evidence="2 3">
    <name type="scientific">Enteractinococcus coprophilus</name>
    <dbReference type="NCBI Taxonomy" id="1027633"/>
    <lineage>
        <taxon>Bacteria</taxon>
        <taxon>Bacillati</taxon>
        <taxon>Actinomycetota</taxon>
        <taxon>Actinomycetes</taxon>
        <taxon>Micrococcales</taxon>
        <taxon>Micrococcaceae</taxon>
    </lineage>
</organism>
<dbReference type="Pfam" id="PF13556">
    <property type="entry name" value="HTH_30"/>
    <property type="match status" value="1"/>
</dbReference>
<name>A0A543ANX1_9MICC</name>
<dbReference type="PANTHER" id="PTHR33744:SF17">
    <property type="entry name" value="CONSERVED PROTEIN"/>
    <property type="match status" value="1"/>
</dbReference>
<protein>
    <submittedName>
        <fullName evidence="2">PucR-like helix-turn-helix protein</fullName>
    </submittedName>
</protein>
<feature type="domain" description="PucR C-terminal helix-turn-helix" evidence="1">
    <location>
        <begin position="325"/>
        <end position="380"/>
    </location>
</feature>
<dbReference type="EMBL" id="VFOU01000001">
    <property type="protein sequence ID" value="TQL74277.1"/>
    <property type="molecule type" value="Genomic_DNA"/>
</dbReference>
<dbReference type="Proteomes" id="UP000319746">
    <property type="component" value="Unassembled WGS sequence"/>
</dbReference>
<dbReference type="InterPro" id="IPR042070">
    <property type="entry name" value="PucR_C-HTH_sf"/>
</dbReference>
<dbReference type="PANTHER" id="PTHR33744">
    <property type="entry name" value="CARBOHYDRATE DIACID REGULATOR"/>
    <property type="match status" value="1"/>
</dbReference>
<sequence length="400" mass="45061">MPPRNDDIQHLVNQLAESLRRSVSIDDRSRHYLTSSRHFGDLDDLRMKVLLSRELSPEASEYLFSFVDAADCVGPIEVPANQSLGISRRRCYPVQEDETCVGYLWLIGDATKAEDRLIAQTLPLLTEALTHLTPRTPRQDSEMWISLPQQIIRSRRRTMQQLWSDQTIDLSSQVAVVTSYAPALQLKDAVHAQSLDDFAAQSTLDRRVSRLPAAARGDLAITLLRFPSGQPPQNIRMSQSHDLKDHETLDIAFGHSDWGRLGDIERLVTQATLAAYTAFEWGRFVASWSDTGYFGLLLEATLEDPTRVIPSEVTQLRTTGTGADLIKTASVFSQEAGDISKTSNRLRIHRTTLYYRLARIEELTGYDLKNGDERLALHIGTALIKFLETSLRAFLHSEEN</sequence>
<reference evidence="2 3" key="1">
    <citation type="submission" date="2019-06" db="EMBL/GenBank/DDBJ databases">
        <title>Sequencing the genomes of 1000 actinobacteria strains.</title>
        <authorList>
            <person name="Klenk H.-P."/>
        </authorList>
    </citation>
    <scope>NUCLEOTIDE SEQUENCE [LARGE SCALE GENOMIC DNA]</scope>
    <source>
        <strain evidence="2 3">DSM 24083</strain>
    </source>
</reference>
<dbReference type="InterPro" id="IPR025736">
    <property type="entry name" value="PucR_C-HTH_dom"/>
</dbReference>
<dbReference type="OrthoDB" id="3505602at2"/>
<evidence type="ECO:0000313" key="2">
    <source>
        <dbReference type="EMBL" id="TQL74277.1"/>
    </source>
</evidence>
<comment type="caution">
    <text evidence="2">The sequence shown here is derived from an EMBL/GenBank/DDBJ whole genome shotgun (WGS) entry which is preliminary data.</text>
</comment>
<dbReference type="InterPro" id="IPR051448">
    <property type="entry name" value="CdaR-like_regulators"/>
</dbReference>
<gene>
    <name evidence="2" type="ORF">FB556_0737</name>
</gene>
<proteinExistence type="predicted"/>
<keyword evidence="3" id="KW-1185">Reference proteome</keyword>
<dbReference type="RefSeq" id="WP_141864786.1">
    <property type="nucleotide sequence ID" value="NZ_BAABAN010000016.1"/>
</dbReference>
<accession>A0A543ANX1</accession>